<comment type="caution">
    <text evidence="1">The sequence shown here is derived from an EMBL/GenBank/DDBJ whole genome shotgun (WGS) entry which is preliminary data.</text>
</comment>
<protein>
    <submittedName>
        <fullName evidence="1">Uncharacterized protein</fullName>
    </submittedName>
</protein>
<gene>
    <name evidence="1" type="ORF">CU097_000990</name>
</gene>
<organism evidence="1 2">
    <name type="scientific">Rhizopus azygosporus</name>
    <name type="common">Rhizopus microsporus var. azygosporus</name>
    <dbReference type="NCBI Taxonomy" id="86630"/>
    <lineage>
        <taxon>Eukaryota</taxon>
        <taxon>Fungi</taxon>
        <taxon>Fungi incertae sedis</taxon>
        <taxon>Mucoromycota</taxon>
        <taxon>Mucoromycotina</taxon>
        <taxon>Mucoromycetes</taxon>
        <taxon>Mucorales</taxon>
        <taxon>Mucorineae</taxon>
        <taxon>Rhizopodaceae</taxon>
        <taxon>Rhizopus</taxon>
    </lineage>
</organism>
<accession>A0A367IKZ6</accession>
<evidence type="ECO:0000313" key="1">
    <source>
        <dbReference type="EMBL" id="RCH78340.1"/>
    </source>
</evidence>
<dbReference type="Proteomes" id="UP000252139">
    <property type="component" value="Unassembled WGS sequence"/>
</dbReference>
<feature type="non-terminal residue" evidence="1">
    <location>
        <position position="71"/>
    </location>
</feature>
<name>A0A367IKZ6_RHIAZ</name>
<dbReference type="AlphaFoldDB" id="A0A367IKZ6"/>
<dbReference type="EMBL" id="PJQL01005243">
    <property type="protein sequence ID" value="RCH78340.1"/>
    <property type="molecule type" value="Genomic_DNA"/>
</dbReference>
<sequence>LKFGNIGTVLLASVSHQTRQTLGQASCLVLGYKPNDPEERKKAKEHLEKSGLIAVHIRNHDPFQPTAIGIN</sequence>
<evidence type="ECO:0000313" key="2">
    <source>
        <dbReference type="Proteomes" id="UP000252139"/>
    </source>
</evidence>
<feature type="non-terminal residue" evidence="1">
    <location>
        <position position="1"/>
    </location>
</feature>
<keyword evidence="2" id="KW-1185">Reference proteome</keyword>
<dbReference type="OrthoDB" id="2276207at2759"/>
<reference evidence="1 2" key="1">
    <citation type="journal article" date="2018" name="G3 (Bethesda)">
        <title>Phylogenetic and Phylogenomic Definition of Rhizopus Species.</title>
        <authorList>
            <person name="Gryganskyi A.P."/>
            <person name="Golan J."/>
            <person name="Dolatabadi S."/>
            <person name="Mondo S."/>
            <person name="Robb S."/>
            <person name="Idnurm A."/>
            <person name="Muszewska A."/>
            <person name="Steczkiewicz K."/>
            <person name="Masonjones S."/>
            <person name="Liao H.L."/>
            <person name="Gajdeczka M.T."/>
            <person name="Anike F."/>
            <person name="Vuek A."/>
            <person name="Anishchenko I.M."/>
            <person name="Voigt K."/>
            <person name="de Hoog G.S."/>
            <person name="Smith M.E."/>
            <person name="Heitman J."/>
            <person name="Vilgalys R."/>
            <person name="Stajich J.E."/>
        </authorList>
    </citation>
    <scope>NUCLEOTIDE SEQUENCE [LARGE SCALE GENOMIC DNA]</scope>
    <source>
        <strain evidence="1 2">CBS 357.93</strain>
    </source>
</reference>
<proteinExistence type="predicted"/>